<dbReference type="Gene3D" id="3.40.960.10">
    <property type="entry name" value="VSR Endonuclease"/>
    <property type="match status" value="1"/>
</dbReference>
<gene>
    <name evidence="2" type="ORF">BKA23_0225</name>
</gene>
<evidence type="ECO:0000259" key="1">
    <source>
        <dbReference type="Pfam" id="PF04480"/>
    </source>
</evidence>
<keyword evidence="3" id="KW-1185">Reference proteome</keyword>
<sequence length="267" mass="30315">MRARTPRDLGFWLAADRLILPPDAALSHATGLVMYGVPLATTGPRHWSTATSGRTRLAVRLHRVNCLGMTTVVRGVRVLSPMDCFVGAASEMSLLNMIQVGDWLLTHEHISLAQVRACASTRSAFRIRSAAEWMRIGAESFRETSTRVILRLSGLPQPEVNMDIVDAAGQFVARGDLPFPRWKLLVEYDGWYHERSAEQRQRDLLRREALERLGWRHVVLTSQDVAHPDRLVGRVWQMLTVCGYRGPAPLFDQVRWERFLAAPQRKR</sequence>
<accession>A0A561E763</accession>
<name>A0A561E763_9MICO</name>
<dbReference type="Pfam" id="PF04480">
    <property type="entry name" value="DUF559"/>
    <property type="match status" value="1"/>
</dbReference>
<organism evidence="2 3">
    <name type="scientific">Rudaeicoccus suwonensis</name>
    <dbReference type="NCBI Taxonomy" id="657409"/>
    <lineage>
        <taxon>Bacteria</taxon>
        <taxon>Bacillati</taxon>
        <taxon>Actinomycetota</taxon>
        <taxon>Actinomycetes</taxon>
        <taxon>Micrococcales</taxon>
        <taxon>Dermacoccaceae</taxon>
        <taxon>Rudaeicoccus</taxon>
    </lineage>
</organism>
<feature type="domain" description="DUF559" evidence="1">
    <location>
        <begin position="181"/>
        <end position="237"/>
    </location>
</feature>
<dbReference type="SUPFAM" id="SSF52980">
    <property type="entry name" value="Restriction endonuclease-like"/>
    <property type="match status" value="1"/>
</dbReference>
<dbReference type="InterPro" id="IPR007569">
    <property type="entry name" value="DUF559"/>
</dbReference>
<proteinExistence type="predicted"/>
<evidence type="ECO:0000313" key="3">
    <source>
        <dbReference type="Proteomes" id="UP000318297"/>
    </source>
</evidence>
<comment type="caution">
    <text evidence="2">The sequence shown here is derived from an EMBL/GenBank/DDBJ whole genome shotgun (WGS) entry which is preliminary data.</text>
</comment>
<dbReference type="AlphaFoldDB" id="A0A561E763"/>
<dbReference type="Proteomes" id="UP000318297">
    <property type="component" value="Unassembled WGS sequence"/>
</dbReference>
<dbReference type="EMBL" id="VIVQ01000001">
    <property type="protein sequence ID" value="TWE11457.1"/>
    <property type="molecule type" value="Genomic_DNA"/>
</dbReference>
<reference evidence="2 3" key="1">
    <citation type="submission" date="2019-06" db="EMBL/GenBank/DDBJ databases">
        <title>Sequencing the genomes of 1000 actinobacteria strains.</title>
        <authorList>
            <person name="Klenk H.-P."/>
        </authorList>
    </citation>
    <scope>NUCLEOTIDE SEQUENCE [LARGE SCALE GENOMIC DNA]</scope>
    <source>
        <strain evidence="2 3">DSM 19560</strain>
    </source>
</reference>
<protein>
    <submittedName>
        <fullName evidence="2">Uncharacterized protein DUF559</fullName>
    </submittedName>
</protein>
<dbReference type="InterPro" id="IPR011335">
    <property type="entry name" value="Restrct_endonuc-II-like"/>
</dbReference>
<evidence type="ECO:0000313" key="2">
    <source>
        <dbReference type="EMBL" id="TWE11457.1"/>
    </source>
</evidence>